<protein>
    <submittedName>
        <fullName evidence="1">Uncharacterized protein</fullName>
    </submittedName>
</protein>
<sequence>MTNSLIKGPCKSSRACYGDDAVSYVQVKRDGKFCTVKCKLCLEHKVHAKLYRCTLVLDEEDEVIESVQCEDCLASHGGCKHAIAFLIKERRASEPSCTSMECYWNKSKLSRVGSSLKYLTAKELSKGSPVPPGDSAVLKKFLDEARKRKIEDCQFLRYQPTYCPIETYAASMHQLVFKFKEKSADEFLRKIQITETNNKNRGRNTSRCNTSDGTLISLILGGKIPDTLSMKRGRVLEDEVRKIVELKLRKKIRKCVNEKSSKNYVKDGSAPEKYNVQMQ</sequence>
<proteinExistence type="predicted"/>
<comment type="caution">
    <text evidence="1">The sequence shown here is derived from an EMBL/GenBank/DDBJ whole genome shotgun (WGS) entry which is preliminary data.</text>
</comment>
<name>A0A835KY10_SPOEX</name>
<dbReference type="AlphaFoldDB" id="A0A835KY10"/>
<dbReference type="PANTHER" id="PTHR39953">
    <property type="entry name" value="RE54151P"/>
    <property type="match status" value="1"/>
</dbReference>
<dbReference type="Proteomes" id="UP000648187">
    <property type="component" value="Unassembled WGS sequence"/>
</dbReference>
<gene>
    <name evidence="1" type="ORF">HW555_013569</name>
</gene>
<evidence type="ECO:0000313" key="1">
    <source>
        <dbReference type="EMBL" id="KAF9405864.1"/>
    </source>
</evidence>
<accession>A0A835KY10</accession>
<dbReference type="EMBL" id="JACKWZ010000669">
    <property type="protein sequence ID" value="KAF9405864.1"/>
    <property type="molecule type" value="Genomic_DNA"/>
</dbReference>
<reference evidence="1" key="1">
    <citation type="submission" date="2020-08" db="EMBL/GenBank/DDBJ databases">
        <title>Spodoptera exigua strain:BAW_Kor-Di-RS1 Genome sequencing and assembly.</title>
        <authorList>
            <person name="Kim J."/>
            <person name="Nam H.Y."/>
            <person name="Kwon M."/>
            <person name="Choi J.H."/>
            <person name="Cho S.R."/>
            <person name="Kim G.-H."/>
        </authorList>
    </citation>
    <scope>NUCLEOTIDE SEQUENCE</scope>
    <source>
        <strain evidence="1">BAW_Kor-Di-RS1</strain>
        <tissue evidence="1">Whole-body</tissue>
    </source>
</reference>
<evidence type="ECO:0000313" key="2">
    <source>
        <dbReference type="Proteomes" id="UP000648187"/>
    </source>
</evidence>
<organism evidence="1 2">
    <name type="scientific">Spodoptera exigua</name>
    <name type="common">Beet armyworm</name>
    <name type="synonym">Noctua fulgens</name>
    <dbReference type="NCBI Taxonomy" id="7107"/>
    <lineage>
        <taxon>Eukaryota</taxon>
        <taxon>Metazoa</taxon>
        <taxon>Ecdysozoa</taxon>
        <taxon>Arthropoda</taxon>
        <taxon>Hexapoda</taxon>
        <taxon>Insecta</taxon>
        <taxon>Pterygota</taxon>
        <taxon>Neoptera</taxon>
        <taxon>Endopterygota</taxon>
        <taxon>Lepidoptera</taxon>
        <taxon>Glossata</taxon>
        <taxon>Ditrysia</taxon>
        <taxon>Noctuoidea</taxon>
        <taxon>Noctuidae</taxon>
        <taxon>Amphipyrinae</taxon>
        <taxon>Spodoptera</taxon>
    </lineage>
</organism>
<keyword evidence="2" id="KW-1185">Reference proteome</keyword>
<dbReference type="PANTHER" id="PTHR39953:SF1">
    <property type="entry name" value="RE54151P"/>
    <property type="match status" value="1"/>
</dbReference>